<feature type="domain" description="Acyltransferase 3" evidence="2">
    <location>
        <begin position="4"/>
        <end position="341"/>
    </location>
</feature>
<dbReference type="PANTHER" id="PTHR23028">
    <property type="entry name" value="ACETYLTRANSFERASE"/>
    <property type="match status" value="1"/>
</dbReference>
<evidence type="ECO:0000313" key="5">
    <source>
        <dbReference type="Proteomes" id="UP000008549"/>
    </source>
</evidence>
<dbReference type="InterPro" id="IPR050879">
    <property type="entry name" value="Acyltransferase_3"/>
</dbReference>
<dbReference type="STRING" id="6238.B6IL84"/>
<keyword evidence="1" id="KW-0812">Transmembrane</keyword>
<dbReference type="WormBase" id="CBG25155">
    <property type="protein sequence ID" value="CBP44556"/>
    <property type="gene ID" value="WBGene00077760"/>
</dbReference>
<dbReference type="GO" id="GO:0016020">
    <property type="term" value="C:membrane"/>
    <property type="evidence" value="ECO:0000318"/>
    <property type="project" value="GO_Central"/>
</dbReference>
<feature type="transmembrane region" description="Helical" evidence="1">
    <location>
        <begin position="329"/>
        <end position="347"/>
    </location>
</feature>
<feature type="domain" description="SGNH" evidence="3">
    <location>
        <begin position="420"/>
        <end position="650"/>
    </location>
</feature>
<dbReference type="GeneID" id="68916654"/>
<keyword evidence="1" id="KW-0472">Membrane</keyword>
<reference evidence="4 5" key="1">
    <citation type="journal article" date="2003" name="PLoS Biol.">
        <title>The genome sequence of Caenorhabditis briggsae: a platform for comparative genomics.</title>
        <authorList>
            <person name="Stein L.D."/>
            <person name="Bao Z."/>
            <person name="Blasiar D."/>
            <person name="Blumenthal T."/>
            <person name="Brent M.R."/>
            <person name="Chen N."/>
            <person name="Chinwalla A."/>
            <person name="Clarke L."/>
            <person name="Clee C."/>
            <person name="Coghlan A."/>
            <person name="Coulson A."/>
            <person name="D'Eustachio P."/>
            <person name="Fitch D.H."/>
            <person name="Fulton L.A."/>
            <person name="Fulton R.E."/>
            <person name="Griffiths-Jones S."/>
            <person name="Harris T.W."/>
            <person name="Hillier L.W."/>
            <person name="Kamath R."/>
            <person name="Kuwabara P.E."/>
            <person name="Mardis E.R."/>
            <person name="Marra M.A."/>
            <person name="Miner T.L."/>
            <person name="Minx P."/>
            <person name="Mullikin J.C."/>
            <person name="Plumb R.W."/>
            <person name="Rogers J."/>
            <person name="Schein J.E."/>
            <person name="Sohrmann M."/>
            <person name="Spieth J."/>
            <person name="Stajich J.E."/>
            <person name="Wei C."/>
            <person name="Willey D."/>
            <person name="Wilson R.K."/>
            <person name="Durbin R."/>
            <person name="Waterston R.H."/>
        </authorList>
    </citation>
    <scope>NUCLEOTIDE SEQUENCE [LARGE SCALE GENOMIC DNA]</scope>
    <source>
        <strain evidence="4 5">AF16</strain>
    </source>
</reference>
<dbReference type="EMBL" id="HE601047">
    <property type="protein sequence ID" value="CAS00637.1"/>
    <property type="molecule type" value="Genomic_DNA"/>
</dbReference>
<dbReference type="InterPro" id="IPR043968">
    <property type="entry name" value="SGNH"/>
</dbReference>
<proteinExistence type="predicted"/>
<keyword evidence="5" id="KW-1185">Reference proteome</keyword>
<feature type="transmembrane region" description="Helical" evidence="1">
    <location>
        <begin position="29"/>
        <end position="49"/>
    </location>
</feature>
<dbReference type="FunCoup" id="B6IL84">
    <property type="interactions" value="7"/>
</dbReference>
<evidence type="ECO:0000259" key="2">
    <source>
        <dbReference type="Pfam" id="PF01757"/>
    </source>
</evidence>
<feature type="transmembrane region" description="Helical" evidence="1">
    <location>
        <begin position="190"/>
        <end position="210"/>
    </location>
</feature>
<evidence type="ECO:0000256" key="1">
    <source>
        <dbReference type="SAM" id="Phobius"/>
    </source>
</evidence>
<evidence type="ECO:0000259" key="3">
    <source>
        <dbReference type="Pfam" id="PF19040"/>
    </source>
</evidence>
<feature type="transmembrane region" description="Helical" evidence="1">
    <location>
        <begin position="164"/>
        <end position="184"/>
    </location>
</feature>
<feature type="transmembrane region" description="Helical" evidence="1">
    <location>
        <begin position="7"/>
        <end position="23"/>
    </location>
</feature>
<evidence type="ECO:0000313" key="4">
    <source>
        <dbReference type="EMBL" id="CAS00637.1"/>
    </source>
</evidence>
<feature type="transmembrane region" description="Helical" evidence="1">
    <location>
        <begin position="260"/>
        <end position="283"/>
    </location>
</feature>
<dbReference type="eggNOG" id="ENOG502S34G">
    <property type="taxonomic scope" value="Eukaryota"/>
</dbReference>
<dbReference type="GO" id="GO:0000271">
    <property type="term" value="P:polysaccharide biosynthetic process"/>
    <property type="evidence" value="ECO:0000318"/>
    <property type="project" value="GO_Central"/>
</dbReference>
<dbReference type="AlphaFoldDB" id="B6IL84"/>
<evidence type="ECO:0000313" key="6">
    <source>
        <dbReference type="WormBase" id="CBG25155"/>
    </source>
</evidence>
<dbReference type="CTD" id="68916654"/>
<dbReference type="PANTHER" id="PTHR23028:SF107">
    <property type="entry name" value="ACYLTRANSFERASE"/>
    <property type="match status" value="1"/>
</dbReference>
<dbReference type="InterPro" id="IPR002656">
    <property type="entry name" value="Acyl_transf_3_dom"/>
</dbReference>
<reference evidence="4 5" key="2">
    <citation type="journal article" date="2011" name="PLoS Genet.">
        <title>Caenorhabditis briggsae recombinant inbred line genotypes reveal inter-strain incompatibility and the evolution of recombination.</title>
        <authorList>
            <person name="Ross J.A."/>
            <person name="Koboldt D.C."/>
            <person name="Staisch J.E."/>
            <person name="Chamberlin H.M."/>
            <person name="Gupta B.P."/>
            <person name="Miller R.D."/>
            <person name="Baird S.E."/>
            <person name="Haag E.S."/>
        </authorList>
    </citation>
    <scope>NUCLEOTIDE SEQUENCE [LARGE SCALE GENOMIC DNA]</scope>
    <source>
        <strain evidence="4 5">AF16</strain>
    </source>
</reference>
<dbReference type="GO" id="GO:0016747">
    <property type="term" value="F:acyltransferase activity, transferring groups other than amino-acyl groups"/>
    <property type="evidence" value="ECO:0007669"/>
    <property type="project" value="InterPro"/>
</dbReference>
<keyword evidence="1" id="KW-1133">Transmembrane helix</keyword>
<name>B6IL84_CAEBR</name>
<dbReference type="KEGG" id="cbr:CBG_25155"/>
<dbReference type="HOGENOM" id="CLU_005679_12_1_1"/>
<dbReference type="Pfam" id="PF01757">
    <property type="entry name" value="Acyl_transf_3"/>
    <property type="match status" value="1"/>
</dbReference>
<gene>
    <name evidence="4 6" type="ORF">CBG25155</name>
    <name evidence="4" type="ORF">CBG_25155</name>
</gene>
<feature type="transmembrane region" description="Helical" evidence="1">
    <location>
        <begin position="299"/>
        <end position="322"/>
    </location>
</feature>
<feature type="transmembrane region" description="Helical" evidence="1">
    <location>
        <begin position="135"/>
        <end position="157"/>
    </location>
</feature>
<accession>B6IL84</accession>
<protein>
    <submittedName>
        <fullName evidence="4">Protein CBG25155</fullName>
    </submittedName>
</protein>
<feature type="transmembrane region" description="Helical" evidence="1">
    <location>
        <begin position="353"/>
        <end position="373"/>
    </location>
</feature>
<feature type="transmembrane region" description="Helical" evidence="1">
    <location>
        <begin position="70"/>
        <end position="89"/>
    </location>
</feature>
<dbReference type="RefSeq" id="XP_045100196.1">
    <property type="nucleotide sequence ID" value="XM_045237936.1"/>
</dbReference>
<dbReference type="OMA" id="CKKCHFF"/>
<dbReference type="InParanoid" id="B6IL84"/>
<dbReference type="Proteomes" id="UP000008549">
    <property type="component" value="Unassembled WGS sequence"/>
</dbReference>
<dbReference type="Pfam" id="PF19040">
    <property type="entry name" value="SGNH"/>
    <property type="match status" value="1"/>
</dbReference>
<organism evidence="4 5">
    <name type="scientific">Caenorhabditis briggsae</name>
    <dbReference type="NCBI Taxonomy" id="6238"/>
    <lineage>
        <taxon>Eukaryota</taxon>
        <taxon>Metazoa</taxon>
        <taxon>Ecdysozoa</taxon>
        <taxon>Nematoda</taxon>
        <taxon>Chromadorea</taxon>
        <taxon>Rhabditida</taxon>
        <taxon>Rhabditina</taxon>
        <taxon>Rhabditomorpha</taxon>
        <taxon>Rhabditoidea</taxon>
        <taxon>Rhabditidae</taxon>
        <taxon>Peloderinae</taxon>
        <taxon>Caenorhabditis</taxon>
    </lineage>
</organism>
<sequence length="659" mass="76845">MRKDIQCLRGIAILFVLLFHLAPNVFVNGFLGVDVFFVISGFLMAKNLTKAGMVKIHDYLLFYYMRFRRILPLYFLAVFLITVMVHIFLGDFLWKNNNRYSLASLFMVTNQLVIHDQADYFNEFLAATSSLNGFLHLWSISVEMQFYLFVPIIFFGIQFLKNDYLKLATVMIITIFGFAGFAMILDKFAFNFMFLRLWQFSIGFCALFWSKIQQNKLPNKADDVPSWLPLTKEDVVTISLCVLSLCLLPREVDVLILRPLVTLFTAVIIACDAPNVQVIFFLLDNPLGNFTFQLWKSDALVYIGDISYILYLVHWPVISIFLATTIRSYIFCILTIFIASILLHHLFEKQYLKLRMGAVFSLIFFLIGANAYLQYSVRNDSFWNMNLPDETREIIDKNRILYVSLWDVEARKDKCIETDTDTPFPKSNLKGYCRYPPGNGSISIMMLGNSYVMNLGEHIRAHFNYNYSDYRYLSVLANYGLYSDHTLESAQALQFSKNQVELYKPDVLFVVSRYMENIKNPIQNNDPIVREINETIAYYEKFVKKLYILDAHPMYHENFLNLFLHFVITRPDDLDVLHLDKKLADDEMRPVKKRFAEIKCKKCHFFDLSHVFVDGDKYLTFDRETLMAYVDNSVHLTGPGVQLCEPVFEQVAKEIMNSF</sequence>